<comment type="subcellular location">
    <subcellularLocation>
        <location evidence="1">Endoplasmic reticulum membrane</location>
    </subcellularLocation>
</comment>
<dbReference type="GO" id="GO:0006869">
    <property type="term" value="P:lipid transport"/>
    <property type="evidence" value="ECO:0007669"/>
    <property type="project" value="UniProtKB-KW"/>
</dbReference>
<sequence length="784" mass="87655">MMVLFLWLMVFVVGFAVGALTILGAEAVGVYIFINRLNEKNLKKQAQISQHSSCDLDPLQSLDFASNKQGAVWVLESEKVSKNLLDKGPKEQKRKKDFLEVSPVKKHAKIKDRKLILLESDGSQIAIELKGCIAEAVSATSLSSRKWAKRFPIKLESKSSVIYNGSKTLYFYLETSWDKESWCKALRLASCDKKERLDWFSKLQKEFHNYLTNINAGYPSFMKPSIGFSSETVDRTSRPDGASSKVRLFLKKIAKKTARVGQENKLTLSSLSGRVERRESEKIRLFQETVSATGLVNAAPSVKRSKSEENMVESSSLSTISHSGSQSHISVISDVDSDDKFCNDEGTLCWNLLISRFFFDLKSNTEMKRSIQSRVQRTLSNMRTASYIGDVICTDIDLGNLPPYIHGMRILPMDMNEVWMLEVDIEYSGGAVLDIETRLEVHELDLQKGMVDSDTGSCSVGDVSSDLLEGFEYFGKQLNLSEGTVDEQKEEDGLKSGKSTVSASTQGSRWKSILNAIARQVSQVPLSLAIRVTSLRGTLRLHIKPPPSDQLWYAFTCMPDIDFNLESSVGEHKITNGHIALFLVNRLKAAIKESLVLPNSESVCMPWMISEKDDWVPRKVAPFLWLNQEANNGPTTMRESTTSHPSEGKTKTEASKGTSSDPDSKHQKPKSPTPTSESSDGLAISTSSTNLLSHSRTLQELSTPLLGNDEPQESCKQAEESPSSSMILFEKQDSTTDDDDLKPKRMGRRARMFDLGKKVGEKFEEKRRHIEEKGRHIVEKMRGP</sequence>
<evidence type="ECO:0000256" key="10">
    <source>
        <dbReference type="SAM" id="SignalP"/>
    </source>
</evidence>
<dbReference type="PANTHER" id="PTHR13466">
    <property type="entry name" value="TEX2 PROTEIN-RELATED"/>
    <property type="match status" value="1"/>
</dbReference>
<keyword evidence="10" id="KW-0732">Signal</keyword>
<accession>A0AAW2CHY0</accession>
<feature type="signal peptide" evidence="10">
    <location>
        <begin position="1"/>
        <end position="18"/>
    </location>
</feature>
<dbReference type="InterPro" id="IPR031468">
    <property type="entry name" value="SMP_LBD"/>
</dbReference>
<feature type="compositionally biased region" description="Polar residues" evidence="9">
    <location>
        <begin position="630"/>
        <end position="645"/>
    </location>
</feature>
<dbReference type="PANTHER" id="PTHR13466:SF0">
    <property type="entry name" value="SMP-LTD DOMAIN-CONTAINING PROTEIN"/>
    <property type="match status" value="1"/>
</dbReference>
<evidence type="ECO:0000256" key="4">
    <source>
        <dbReference type="ARBA" id="ARBA00022824"/>
    </source>
</evidence>
<dbReference type="EMBL" id="JAZDWU010000007">
    <property type="protein sequence ID" value="KAK9996794.1"/>
    <property type="molecule type" value="Genomic_DNA"/>
</dbReference>
<protein>
    <recommendedName>
        <fullName evidence="11">SMP-LTD domain-containing protein</fullName>
    </recommendedName>
</protein>
<evidence type="ECO:0000256" key="3">
    <source>
        <dbReference type="ARBA" id="ARBA00022692"/>
    </source>
</evidence>
<dbReference type="CDD" id="cd21675">
    <property type="entry name" value="SMP_TEX2"/>
    <property type="match status" value="1"/>
</dbReference>
<evidence type="ECO:0000313" key="12">
    <source>
        <dbReference type="EMBL" id="KAK9996794.1"/>
    </source>
</evidence>
<feature type="domain" description="SMP-LTD" evidence="11">
    <location>
        <begin position="344"/>
        <end position="606"/>
    </location>
</feature>
<proteinExistence type="predicted"/>
<comment type="caution">
    <text evidence="12">The sequence shown here is derived from an EMBL/GenBank/DDBJ whole genome shotgun (WGS) entry which is preliminary data.</text>
</comment>
<keyword evidence="3" id="KW-0812">Transmembrane</keyword>
<keyword evidence="4" id="KW-0256">Endoplasmic reticulum</keyword>
<evidence type="ECO:0000256" key="7">
    <source>
        <dbReference type="ARBA" id="ARBA00023121"/>
    </source>
</evidence>
<feature type="region of interest" description="Disordered" evidence="9">
    <location>
        <begin position="630"/>
        <end position="684"/>
    </location>
</feature>
<feature type="chain" id="PRO_5043553720" description="SMP-LTD domain-containing protein" evidence="10">
    <location>
        <begin position="19"/>
        <end position="784"/>
    </location>
</feature>
<dbReference type="AlphaFoldDB" id="A0AAW2CHY0"/>
<dbReference type="GO" id="GO:0005789">
    <property type="term" value="C:endoplasmic reticulum membrane"/>
    <property type="evidence" value="ECO:0007669"/>
    <property type="project" value="UniProtKB-SubCell"/>
</dbReference>
<dbReference type="PROSITE" id="PS51847">
    <property type="entry name" value="SMP"/>
    <property type="match status" value="1"/>
</dbReference>
<feature type="region of interest" description="Disordered" evidence="9">
    <location>
        <begin position="704"/>
        <end position="749"/>
    </location>
</feature>
<keyword evidence="6" id="KW-0445">Lipid transport</keyword>
<evidence type="ECO:0000256" key="9">
    <source>
        <dbReference type="SAM" id="MobiDB-lite"/>
    </source>
</evidence>
<evidence type="ECO:0000256" key="8">
    <source>
        <dbReference type="ARBA" id="ARBA00023136"/>
    </source>
</evidence>
<evidence type="ECO:0000313" key="13">
    <source>
        <dbReference type="Proteomes" id="UP001459277"/>
    </source>
</evidence>
<dbReference type="SUPFAM" id="SSF50729">
    <property type="entry name" value="PH domain-like"/>
    <property type="match status" value="1"/>
</dbReference>
<evidence type="ECO:0000256" key="1">
    <source>
        <dbReference type="ARBA" id="ARBA00004586"/>
    </source>
</evidence>
<keyword evidence="8" id="KW-0472">Membrane</keyword>
<keyword evidence="7" id="KW-0446">Lipid-binding</keyword>
<evidence type="ECO:0000256" key="5">
    <source>
        <dbReference type="ARBA" id="ARBA00022989"/>
    </source>
</evidence>
<dbReference type="GO" id="GO:0008289">
    <property type="term" value="F:lipid binding"/>
    <property type="evidence" value="ECO:0007669"/>
    <property type="project" value="UniProtKB-KW"/>
</dbReference>
<evidence type="ECO:0000259" key="11">
    <source>
        <dbReference type="PROSITE" id="PS51847"/>
    </source>
</evidence>
<keyword evidence="5" id="KW-1133">Transmembrane helix</keyword>
<organism evidence="12 13">
    <name type="scientific">Lithocarpus litseifolius</name>
    <dbReference type="NCBI Taxonomy" id="425828"/>
    <lineage>
        <taxon>Eukaryota</taxon>
        <taxon>Viridiplantae</taxon>
        <taxon>Streptophyta</taxon>
        <taxon>Embryophyta</taxon>
        <taxon>Tracheophyta</taxon>
        <taxon>Spermatophyta</taxon>
        <taxon>Magnoliopsida</taxon>
        <taxon>eudicotyledons</taxon>
        <taxon>Gunneridae</taxon>
        <taxon>Pentapetalae</taxon>
        <taxon>rosids</taxon>
        <taxon>fabids</taxon>
        <taxon>Fagales</taxon>
        <taxon>Fagaceae</taxon>
        <taxon>Lithocarpus</taxon>
    </lineage>
</organism>
<evidence type="ECO:0000256" key="6">
    <source>
        <dbReference type="ARBA" id="ARBA00023055"/>
    </source>
</evidence>
<keyword evidence="13" id="KW-1185">Reference proteome</keyword>
<dbReference type="Proteomes" id="UP001459277">
    <property type="component" value="Unassembled WGS sequence"/>
</dbReference>
<keyword evidence="2" id="KW-0813">Transport</keyword>
<dbReference type="Pfam" id="PF23065">
    <property type="entry name" value="PH_SMPa"/>
    <property type="match status" value="1"/>
</dbReference>
<name>A0AAW2CHY0_9ROSI</name>
<evidence type="ECO:0000256" key="2">
    <source>
        <dbReference type="ARBA" id="ARBA00022448"/>
    </source>
</evidence>
<reference evidence="12 13" key="1">
    <citation type="submission" date="2024-01" db="EMBL/GenBank/DDBJ databases">
        <title>A telomere-to-telomere, gap-free genome of sweet tea (Lithocarpus litseifolius).</title>
        <authorList>
            <person name="Zhou J."/>
        </authorList>
    </citation>
    <scope>NUCLEOTIDE SEQUENCE [LARGE SCALE GENOMIC DNA]</scope>
    <source>
        <strain evidence="12">Zhou-2022a</strain>
        <tissue evidence="12">Leaf</tissue>
    </source>
</reference>
<dbReference type="InterPro" id="IPR057080">
    <property type="entry name" value="PH_SMPa"/>
</dbReference>
<gene>
    <name evidence="12" type="ORF">SO802_021480</name>
</gene>